<protein>
    <submittedName>
        <fullName evidence="1">(rape) hypothetical protein</fullName>
    </submittedName>
</protein>
<sequence length="49" mass="5384">MMPIVPQNKKASTPEQVYREVQKSASVPTHYVLARDSVANTSVVAEVVK</sequence>
<dbReference type="AlphaFoldDB" id="A0A816UMD6"/>
<accession>A0A816UMD6</accession>
<organism evidence="1">
    <name type="scientific">Brassica napus</name>
    <name type="common">Rape</name>
    <dbReference type="NCBI Taxonomy" id="3708"/>
    <lineage>
        <taxon>Eukaryota</taxon>
        <taxon>Viridiplantae</taxon>
        <taxon>Streptophyta</taxon>
        <taxon>Embryophyta</taxon>
        <taxon>Tracheophyta</taxon>
        <taxon>Spermatophyta</taxon>
        <taxon>Magnoliopsida</taxon>
        <taxon>eudicotyledons</taxon>
        <taxon>Gunneridae</taxon>
        <taxon>Pentapetalae</taxon>
        <taxon>rosids</taxon>
        <taxon>malvids</taxon>
        <taxon>Brassicales</taxon>
        <taxon>Brassicaceae</taxon>
        <taxon>Brassiceae</taxon>
        <taxon>Brassica</taxon>
    </lineage>
</organism>
<dbReference type="EMBL" id="HG994372">
    <property type="protein sequence ID" value="CAF2110118.1"/>
    <property type="molecule type" value="Genomic_DNA"/>
</dbReference>
<gene>
    <name evidence="1" type="ORF">DARMORV10_C08P22210.1</name>
</gene>
<proteinExistence type="predicted"/>
<name>A0A816UMD6_BRANA</name>
<reference evidence="1" key="1">
    <citation type="submission" date="2021-01" db="EMBL/GenBank/DDBJ databases">
        <authorList>
            <consortium name="Genoscope - CEA"/>
            <person name="William W."/>
        </authorList>
    </citation>
    <scope>NUCLEOTIDE SEQUENCE</scope>
</reference>
<evidence type="ECO:0000313" key="1">
    <source>
        <dbReference type="EMBL" id="CAF2110118.1"/>
    </source>
</evidence>
<dbReference type="Proteomes" id="UP001295469">
    <property type="component" value="Chromosome C08"/>
</dbReference>